<evidence type="ECO:0000313" key="18">
    <source>
        <dbReference type="Proteomes" id="UP000326364"/>
    </source>
</evidence>
<proteinExistence type="inferred from homology"/>
<keyword evidence="3 10" id="KW-1134">Transmembrane beta strand</keyword>
<protein>
    <submittedName>
        <fullName evidence="16">TonB-dependent receptor</fullName>
    </submittedName>
</protein>
<dbReference type="InterPro" id="IPR039426">
    <property type="entry name" value="TonB-dep_rcpt-like"/>
</dbReference>
<dbReference type="EMBL" id="VYQB01000001">
    <property type="protein sequence ID" value="KAA9021330.1"/>
    <property type="molecule type" value="Genomic_DNA"/>
</dbReference>
<keyword evidence="2 10" id="KW-0813">Transport</keyword>
<feature type="domain" description="TonB-dependent receptor-like beta-barrel" evidence="13">
    <location>
        <begin position="169"/>
        <end position="627"/>
    </location>
</feature>
<dbReference type="RefSeq" id="WP_120253162.1">
    <property type="nucleotide sequence ID" value="NZ_VYPZ01000001.1"/>
</dbReference>
<comment type="subcellular location">
    <subcellularLocation>
        <location evidence="1 10">Cell outer membrane</location>
        <topology evidence="1 10">Multi-pass membrane protein</topology>
    </subcellularLocation>
</comment>
<dbReference type="Proteomes" id="UP000326364">
    <property type="component" value="Unassembled WGS sequence"/>
</dbReference>
<evidence type="ECO:0000256" key="2">
    <source>
        <dbReference type="ARBA" id="ARBA00022448"/>
    </source>
</evidence>
<dbReference type="InterPro" id="IPR000531">
    <property type="entry name" value="Beta-barrel_TonB"/>
</dbReference>
<evidence type="ECO:0000256" key="10">
    <source>
        <dbReference type="PROSITE-ProRule" id="PRU01360"/>
    </source>
</evidence>
<dbReference type="SUPFAM" id="SSF56935">
    <property type="entry name" value="Porins"/>
    <property type="match status" value="1"/>
</dbReference>
<evidence type="ECO:0000256" key="3">
    <source>
        <dbReference type="ARBA" id="ARBA00022452"/>
    </source>
</evidence>
<reference evidence="17 18" key="1">
    <citation type="submission" date="2019-09" db="EMBL/GenBank/DDBJ databases">
        <authorList>
            <person name="Feng G."/>
        </authorList>
    </citation>
    <scope>NUCLEOTIDE SEQUENCE [LARGE SCALE GENOMIC DNA]</scope>
    <source>
        <strain evidence="16 17">KACC 19283</strain>
        <strain evidence="15 18">KACC 19284</strain>
    </source>
</reference>
<dbReference type="PANTHER" id="PTHR30069">
    <property type="entry name" value="TONB-DEPENDENT OUTER MEMBRANE RECEPTOR"/>
    <property type="match status" value="1"/>
</dbReference>
<dbReference type="InterPro" id="IPR037066">
    <property type="entry name" value="Plug_dom_sf"/>
</dbReference>
<dbReference type="PROSITE" id="PS52016">
    <property type="entry name" value="TONB_DEPENDENT_REC_3"/>
    <property type="match status" value="1"/>
</dbReference>
<evidence type="ECO:0000256" key="9">
    <source>
        <dbReference type="ARBA" id="ARBA00023237"/>
    </source>
</evidence>
<evidence type="ECO:0000256" key="5">
    <source>
        <dbReference type="ARBA" id="ARBA00022729"/>
    </source>
</evidence>
<evidence type="ECO:0000256" key="7">
    <source>
        <dbReference type="ARBA" id="ARBA00023077"/>
    </source>
</evidence>
<dbReference type="GO" id="GO:0015344">
    <property type="term" value="F:siderophore uptake transmembrane transporter activity"/>
    <property type="evidence" value="ECO:0007669"/>
    <property type="project" value="TreeGrafter"/>
</dbReference>
<dbReference type="InterPro" id="IPR036942">
    <property type="entry name" value="Beta-barrel_TonB_sf"/>
</dbReference>
<keyword evidence="7 11" id="KW-0798">TonB box</keyword>
<keyword evidence="6" id="KW-0406">Ion transport</keyword>
<feature type="chain" id="PRO_5023884909" evidence="12">
    <location>
        <begin position="25"/>
        <end position="654"/>
    </location>
</feature>
<organism evidence="16 17">
    <name type="scientific">Sphingobium limneticum</name>
    <dbReference type="NCBI Taxonomy" id="1007511"/>
    <lineage>
        <taxon>Bacteria</taxon>
        <taxon>Pseudomonadati</taxon>
        <taxon>Pseudomonadota</taxon>
        <taxon>Alphaproteobacteria</taxon>
        <taxon>Sphingomonadales</taxon>
        <taxon>Sphingomonadaceae</taxon>
        <taxon>Sphingobium</taxon>
    </lineage>
</organism>
<comment type="caution">
    <text evidence="16">The sequence shown here is derived from an EMBL/GenBank/DDBJ whole genome shotgun (WGS) entry which is preliminary data.</text>
</comment>
<keyword evidence="9 10" id="KW-0998">Cell outer membrane</keyword>
<evidence type="ECO:0000256" key="1">
    <source>
        <dbReference type="ARBA" id="ARBA00004571"/>
    </source>
</evidence>
<dbReference type="Gene3D" id="2.40.170.20">
    <property type="entry name" value="TonB-dependent receptor, beta-barrel domain"/>
    <property type="match status" value="1"/>
</dbReference>
<dbReference type="Pfam" id="PF07715">
    <property type="entry name" value="Plug"/>
    <property type="match status" value="1"/>
</dbReference>
<feature type="domain" description="TonB-dependent receptor plug" evidence="14">
    <location>
        <begin position="45"/>
        <end position="155"/>
    </location>
</feature>
<evidence type="ECO:0000256" key="11">
    <source>
        <dbReference type="RuleBase" id="RU003357"/>
    </source>
</evidence>
<evidence type="ECO:0000259" key="13">
    <source>
        <dbReference type="Pfam" id="PF00593"/>
    </source>
</evidence>
<keyword evidence="4 10" id="KW-0812">Transmembrane</keyword>
<dbReference type="GO" id="GO:0044718">
    <property type="term" value="P:siderophore transmembrane transport"/>
    <property type="evidence" value="ECO:0007669"/>
    <property type="project" value="TreeGrafter"/>
</dbReference>
<dbReference type="EMBL" id="VYQA01000001">
    <property type="protein sequence ID" value="KAA9033692.1"/>
    <property type="molecule type" value="Genomic_DNA"/>
</dbReference>
<keyword evidence="5 12" id="KW-0732">Signal</keyword>
<dbReference type="AlphaFoldDB" id="A0A5J5I8N8"/>
<gene>
    <name evidence="16" type="ORF">F4U95_01130</name>
    <name evidence="15" type="ORF">F4U96_01130</name>
</gene>
<evidence type="ECO:0000256" key="6">
    <source>
        <dbReference type="ARBA" id="ARBA00023065"/>
    </source>
</evidence>
<evidence type="ECO:0000313" key="17">
    <source>
        <dbReference type="Proteomes" id="UP000325933"/>
    </source>
</evidence>
<evidence type="ECO:0000256" key="12">
    <source>
        <dbReference type="SAM" id="SignalP"/>
    </source>
</evidence>
<accession>A0A5J5I8N8</accession>
<dbReference type="Gene3D" id="2.170.130.10">
    <property type="entry name" value="TonB-dependent receptor, plug domain"/>
    <property type="match status" value="1"/>
</dbReference>
<evidence type="ECO:0000256" key="8">
    <source>
        <dbReference type="ARBA" id="ARBA00023136"/>
    </source>
</evidence>
<sequence>MKAQTLLRASSALAAILVPACAFAADVAADGDQIVVTAAGREQEVRDAPASITVINRETLDRMPYREVTDALMEVPGVTVTPGEGNSRDISIRGMAPQYTLILVDGKRLSSRESRTNGGNISEGGQLPPLEAIERIEIVRGPMSSLYGSDAMGGVVNIITRRIGGDWRGSARVNGTMQLGSDYGNFADGNFYLSGPVTKGVGIQLQGAINRREGDKVIGGTPERHDESLAAKLGFALNDNHEILLEAGYYRQKVTQISGETIEATTAAPAGTVDIQDQKRKVASISHSGKWGFASSESYVQYEDAKNVTSQKEVKNTVAQSLWVVPLPSNTLTLGGFYRYEDLTDLTGNLLAGSTTTGTTRTSWALFAENELKLLDGLALTGGIRMDNDEQYGVHWTPRVYAVWNINPALTLKGGYSQGFRAPSLRQTIPDWGQSSRGGTIYGNPDLEAETSRTIEAALLFSRGRFNASLTAYDTRFNDKITRVTCAVANAWCTGEPVSSIGRPPTTYVNVDKAKVRGIELSVDFPLTNTLRVNASGTLTDSEQLTGTAAGAALNDTPKQQANASLNWKPDDRLSAYARAVYRGKEAVTEAQISGTNIFAASYTVVDIGASYKITPAFTFHGGVQNLFDKRLDYDASGYVIDPARIWMGVGVRF</sequence>
<feature type="signal peptide" evidence="12">
    <location>
        <begin position="1"/>
        <end position="24"/>
    </location>
</feature>
<name>A0A5J5I8N8_9SPHN</name>
<dbReference type="GO" id="GO:0009279">
    <property type="term" value="C:cell outer membrane"/>
    <property type="evidence" value="ECO:0007669"/>
    <property type="project" value="UniProtKB-SubCell"/>
</dbReference>
<evidence type="ECO:0000259" key="14">
    <source>
        <dbReference type="Pfam" id="PF07715"/>
    </source>
</evidence>
<dbReference type="PANTHER" id="PTHR30069:SF53">
    <property type="entry name" value="COLICIN I RECEPTOR-RELATED"/>
    <property type="match status" value="1"/>
</dbReference>
<dbReference type="Pfam" id="PF00593">
    <property type="entry name" value="TonB_dep_Rec_b-barrel"/>
    <property type="match status" value="1"/>
</dbReference>
<keyword evidence="8 10" id="KW-0472">Membrane</keyword>
<evidence type="ECO:0000313" key="16">
    <source>
        <dbReference type="EMBL" id="KAA9033692.1"/>
    </source>
</evidence>
<keyword evidence="16" id="KW-0675">Receptor</keyword>
<dbReference type="Proteomes" id="UP000325933">
    <property type="component" value="Unassembled WGS sequence"/>
</dbReference>
<evidence type="ECO:0000313" key="15">
    <source>
        <dbReference type="EMBL" id="KAA9021330.1"/>
    </source>
</evidence>
<dbReference type="CDD" id="cd01347">
    <property type="entry name" value="ligand_gated_channel"/>
    <property type="match status" value="1"/>
</dbReference>
<keyword evidence="18" id="KW-1185">Reference proteome</keyword>
<comment type="similarity">
    <text evidence="10 11">Belongs to the TonB-dependent receptor family.</text>
</comment>
<dbReference type="InterPro" id="IPR012910">
    <property type="entry name" value="Plug_dom"/>
</dbReference>
<evidence type="ECO:0000256" key="4">
    <source>
        <dbReference type="ARBA" id="ARBA00022692"/>
    </source>
</evidence>